<protein>
    <submittedName>
        <fullName evidence="5">Peptidase M16 domain protein</fullName>
    </submittedName>
</protein>
<evidence type="ECO:0000313" key="6">
    <source>
        <dbReference type="Proteomes" id="UP000000770"/>
    </source>
</evidence>
<evidence type="ECO:0000313" key="5">
    <source>
        <dbReference type="EMBL" id="ABX51414.1"/>
    </source>
</evidence>
<gene>
    <name evidence="5" type="ordered locus">Sbal195_4256</name>
</gene>
<feature type="chain" id="PRO_5002739841" evidence="2">
    <location>
        <begin position="22"/>
        <end position="443"/>
    </location>
</feature>
<accession>A9KU33</accession>
<reference evidence="5 6" key="1">
    <citation type="submission" date="2007-11" db="EMBL/GenBank/DDBJ databases">
        <title>Complete sequence of chromosome of Shewanella baltica OS195.</title>
        <authorList>
            <consortium name="US DOE Joint Genome Institute"/>
            <person name="Copeland A."/>
            <person name="Lucas S."/>
            <person name="Lapidus A."/>
            <person name="Barry K."/>
            <person name="Glavina del Rio T."/>
            <person name="Dalin E."/>
            <person name="Tice H."/>
            <person name="Pitluck S."/>
            <person name="Chain P."/>
            <person name="Malfatti S."/>
            <person name="Shin M."/>
            <person name="Vergez L."/>
            <person name="Schmutz J."/>
            <person name="Larimer F."/>
            <person name="Land M."/>
            <person name="Hauser L."/>
            <person name="Kyrpides N."/>
            <person name="Kim E."/>
            <person name="Brettar I."/>
            <person name="Rodrigues J."/>
            <person name="Konstantinidis K."/>
            <person name="Klappenbach J."/>
            <person name="Hofle M."/>
            <person name="Tiedje J."/>
            <person name="Richardson P."/>
        </authorList>
    </citation>
    <scope>NUCLEOTIDE SEQUENCE [LARGE SCALE GENOMIC DNA]</scope>
    <source>
        <strain evidence="5 6">OS195</strain>
    </source>
</reference>
<feature type="domain" description="Peptidase M16 N-terminal" evidence="3">
    <location>
        <begin position="43"/>
        <end position="156"/>
    </location>
</feature>
<name>A9KU33_SHEB9</name>
<organism evidence="5 6">
    <name type="scientific">Shewanella baltica (strain OS195)</name>
    <dbReference type="NCBI Taxonomy" id="399599"/>
    <lineage>
        <taxon>Bacteria</taxon>
        <taxon>Pseudomonadati</taxon>
        <taxon>Pseudomonadota</taxon>
        <taxon>Gammaproteobacteria</taxon>
        <taxon>Alteromonadales</taxon>
        <taxon>Shewanellaceae</taxon>
        <taxon>Shewanella</taxon>
    </lineage>
</organism>
<evidence type="ECO:0000256" key="2">
    <source>
        <dbReference type="SAM" id="SignalP"/>
    </source>
</evidence>
<evidence type="ECO:0000259" key="4">
    <source>
        <dbReference type="Pfam" id="PF05193"/>
    </source>
</evidence>
<keyword evidence="2" id="KW-0732">Signal</keyword>
<dbReference type="RefSeq" id="WP_006084562.1">
    <property type="nucleotide sequence ID" value="NC_009997.1"/>
</dbReference>
<evidence type="ECO:0000259" key="3">
    <source>
        <dbReference type="Pfam" id="PF00675"/>
    </source>
</evidence>
<sequence precursor="true">MKRTLSALVLAMGLFNPLSQAQATTAEDIKSFTLDNGMKIMVLEDASIPNANMYLFWKVGSRNEVPGITGISHFFEHMMFNGSKKYGPKMFDRTMEAAGGANNAYTTEDMTVYTDWFPANALETMFDLEADRIANLDINQTMVDSERGVVQSERSTGLENSNWNALEGEIKGVAFLAHPYSWSVIGHESDIAAWTLDDLVQYHKTYYAPNNAVVVIAGDVKLAQVKALADKYFAPIPAQTPPKAIRTVEPEQKGERRTFVQKASVSTPNVMLAYHIPAATHADFYALDLLSSILSQGNSSRLYQSLVDKQVALEAQTYMPMSVDPNLFYVMGVATPEVKASTLEQALIEQIDAIATTGVTQQELDKVKNIKLMDFYRSMETINGKANTIGTYEMYFGSYDKLFNAPEAYNKVTPADIQRVAQTYLRKSNRTVAVLAANEEISK</sequence>
<dbReference type="Proteomes" id="UP000000770">
    <property type="component" value="Chromosome"/>
</dbReference>
<feature type="signal peptide" evidence="2">
    <location>
        <begin position="1"/>
        <end position="21"/>
    </location>
</feature>
<dbReference type="EMBL" id="CP000891">
    <property type="protein sequence ID" value="ABX51414.1"/>
    <property type="molecule type" value="Genomic_DNA"/>
</dbReference>
<dbReference type="GeneID" id="11775037"/>
<dbReference type="InterPro" id="IPR050361">
    <property type="entry name" value="MPP/UQCRC_Complex"/>
</dbReference>
<dbReference type="PANTHER" id="PTHR11851">
    <property type="entry name" value="METALLOPROTEASE"/>
    <property type="match status" value="1"/>
</dbReference>
<dbReference type="InterPro" id="IPR011249">
    <property type="entry name" value="Metalloenz_LuxS/M16"/>
</dbReference>
<proteinExistence type="inferred from homology"/>
<dbReference type="KEGG" id="sbn:Sbal195_4256"/>
<evidence type="ECO:0000256" key="1">
    <source>
        <dbReference type="ARBA" id="ARBA00007261"/>
    </source>
</evidence>
<dbReference type="Pfam" id="PF05193">
    <property type="entry name" value="Peptidase_M16_C"/>
    <property type="match status" value="1"/>
</dbReference>
<dbReference type="SUPFAM" id="SSF63411">
    <property type="entry name" value="LuxS/MPP-like metallohydrolase"/>
    <property type="match status" value="2"/>
</dbReference>
<dbReference type="Pfam" id="PF00675">
    <property type="entry name" value="Peptidase_M16"/>
    <property type="match status" value="1"/>
</dbReference>
<comment type="similarity">
    <text evidence="1">Belongs to the peptidase M16 family.</text>
</comment>
<dbReference type="InterPro" id="IPR007863">
    <property type="entry name" value="Peptidase_M16_C"/>
</dbReference>
<dbReference type="AlphaFoldDB" id="A9KU33"/>
<dbReference type="HOGENOM" id="CLU_009902_1_1_6"/>
<dbReference type="Gene3D" id="3.30.830.10">
    <property type="entry name" value="Metalloenzyme, LuxS/M16 peptidase-like"/>
    <property type="match status" value="2"/>
</dbReference>
<dbReference type="InterPro" id="IPR011765">
    <property type="entry name" value="Pept_M16_N"/>
</dbReference>
<feature type="domain" description="Peptidase M16 C-terminal" evidence="4">
    <location>
        <begin position="194"/>
        <end position="370"/>
    </location>
</feature>
<dbReference type="PANTHER" id="PTHR11851:SF49">
    <property type="entry name" value="MITOCHONDRIAL-PROCESSING PEPTIDASE SUBUNIT ALPHA"/>
    <property type="match status" value="1"/>
</dbReference>
<dbReference type="GO" id="GO:0046872">
    <property type="term" value="F:metal ion binding"/>
    <property type="evidence" value="ECO:0007669"/>
    <property type="project" value="InterPro"/>
</dbReference>